<feature type="domain" description="Peptidase C39" evidence="13">
    <location>
        <begin position="9"/>
        <end position="131"/>
    </location>
</feature>
<dbReference type="InterPro" id="IPR011527">
    <property type="entry name" value="ABC1_TM_dom"/>
</dbReference>
<dbReference type="Gene3D" id="3.90.70.10">
    <property type="entry name" value="Cysteine proteinases"/>
    <property type="match status" value="1"/>
</dbReference>
<dbReference type="PANTHER" id="PTHR43394:SF1">
    <property type="entry name" value="ATP-BINDING CASSETTE SUB-FAMILY B MEMBER 10, MITOCHONDRIAL"/>
    <property type="match status" value="1"/>
</dbReference>
<dbReference type="PROSITE" id="PS50990">
    <property type="entry name" value="PEPTIDASE_C39"/>
    <property type="match status" value="1"/>
</dbReference>
<feature type="transmembrane region" description="Helical" evidence="10">
    <location>
        <begin position="313"/>
        <end position="331"/>
    </location>
</feature>
<keyword evidence="4 10" id="KW-0812">Transmembrane</keyword>
<feature type="domain" description="ABC transmembrane type-1" evidence="12">
    <location>
        <begin position="177"/>
        <end position="456"/>
    </location>
</feature>
<dbReference type="Pfam" id="PF00005">
    <property type="entry name" value="ABC_tran"/>
    <property type="match status" value="1"/>
</dbReference>
<dbReference type="PANTHER" id="PTHR43394">
    <property type="entry name" value="ATP-DEPENDENT PERMEASE MDL1, MITOCHONDRIAL"/>
    <property type="match status" value="1"/>
</dbReference>
<keyword evidence="5" id="KW-0547">Nucleotide-binding</keyword>
<dbReference type="SMART" id="SM00382">
    <property type="entry name" value="AAA"/>
    <property type="match status" value="1"/>
</dbReference>
<accession>A0A2S6I629</accession>
<feature type="transmembrane region" description="Helical" evidence="10">
    <location>
        <begin position="210"/>
        <end position="231"/>
    </location>
</feature>
<dbReference type="Gene3D" id="3.40.50.300">
    <property type="entry name" value="P-loop containing nucleotide triphosphate hydrolases"/>
    <property type="match status" value="1"/>
</dbReference>
<evidence type="ECO:0000256" key="8">
    <source>
        <dbReference type="ARBA" id="ARBA00022989"/>
    </source>
</evidence>
<evidence type="ECO:0000259" key="13">
    <source>
        <dbReference type="PROSITE" id="PS50990"/>
    </source>
</evidence>
<protein>
    <submittedName>
        <fullName evidence="14">ATP-binding cassette subfamily B protein</fullName>
    </submittedName>
</protein>
<evidence type="ECO:0000256" key="6">
    <source>
        <dbReference type="ARBA" id="ARBA00022801"/>
    </source>
</evidence>
<evidence type="ECO:0000313" key="15">
    <source>
        <dbReference type="Proteomes" id="UP000237662"/>
    </source>
</evidence>
<dbReference type="PROSITE" id="PS50929">
    <property type="entry name" value="ABC_TM1F"/>
    <property type="match status" value="1"/>
</dbReference>
<evidence type="ECO:0000313" key="14">
    <source>
        <dbReference type="EMBL" id="PPK86607.1"/>
    </source>
</evidence>
<evidence type="ECO:0000256" key="9">
    <source>
        <dbReference type="ARBA" id="ARBA00023136"/>
    </source>
</evidence>
<dbReference type="AlphaFoldDB" id="A0A2S6I629"/>
<keyword evidence="6" id="KW-0378">Hydrolase</keyword>
<dbReference type="Pfam" id="PF00664">
    <property type="entry name" value="ABC_membrane"/>
    <property type="match status" value="1"/>
</dbReference>
<evidence type="ECO:0000256" key="2">
    <source>
        <dbReference type="ARBA" id="ARBA00022448"/>
    </source>
</evidence>
<dbReference type="InterPro" id="IPR027417">
    <property type="entry name" value="P-loop_NTPase"/>
</dbReference>
<dbReference type="FunFam" id="3.40.50.300:FF:000299">
    <property type="entry name" value="ABC transporter ATP-binding protein/permease"/>
    <property type="match status" value="1"/>
</dbReference>
<evidence type="ECO:0000256" key="10">
    <source>
        <dbReference type="SAM" id="Phobius"/>
    </source>
</evidence>
<dbReference type="GO" id="GO:0006508">
    <property type="term" value="P:proteolysis"/>
    <property type="evidence" value="ECO:0007669"/>
    <property type="project" value="InterPro"/>
</dbReference>
<dbReference type="EMBL" id="PTJC01000006">
    <property type="protein sequence ID" value="PPK86607.1"/>
    <property type="molecule type" value="Genomic_DNA"/>
</dbReference>
<dbReference type="GO" id="GO:0005524">
    <property type="term" value="F:ATP binding"/>
    <property type="evidence" value="ECO:0007669"/>
    <property type="project" value="UniProtKB-KW"/>
</dbReference>
<dbReference type="SUPFAM" id="SSF90123">
    <property type="entry name" value="ABC transporter transmembrane region"/>
    <property type="match status" value="1"/>
</dbReference>
<sequence length="732" mass="82493">MLGFTYYRQFEEMDCGAACLRMIARAHGQEYDLEELRERTGISRQGVSLLGISEGAESIGLQTLALPVSLQQIEEEIPLPCILPWNGNHFVVLYRVNAGLFYVADPDPTVEKKAYDRMHFVEGWSHGLSGDGQYHGNVLVLEPTPAFRRRDQVGNDESSLRYVLQYVLNYGKLLSNVGIGLFLALLLQLAMPFLLKSMVDFGIVLNDPDFILLVVIAQAVLMLTMVGLAALRQYAVTHIGTRVDVSLVSDYISKLTRLPMEFFDSRSRGDIFQRLIDHERLREFMTGTNVLRVFNLLNFLAFAMVLAVWNLTIFVIFLVGTLLNFGWVGYLQRNRRDLDFEYFEQSARNKEQLMEIIDGIEEIKQNDAARHKRWAWERKRAGLYRTQLRLTKLDQLQRTGGTVVDTIKNLSITLVAALAVIDGSLSIGALVAIHYILAQLNSPIEDLSEFFRGYQDSAISLERMNEIYRKEDESTGGQHRLRIIPGEGELSVRDLSFRYNTPGSGLVLDNVTARFPAGKITAVVGASGSGKSTLLKLLLGFYQPESGEVLIDGTNLNSLDPAFWRKNIGVVSQDGFIFSDTVARNIVLGERAIDEHRLLKAVKVAQIERFIERLPERYQTRIGASGLSLSKGEHQRILLARAIYHQPPFVFLDEPTSGLDAFTEVTIMDNLFEHLSGSTVVIVAHRYATFEQADHIIVVEDGKVVEHGSHRRLMEARSNYFRLVKNQTLLGS</sequence>
<dbReference type="CDD" id="cd02418">
    <property type="entry name" value="Peptidase_C39B"/>
    <property type="match status" value="1"/>
</dbReference>
<organism evidence="14 15">
    <name type="scientific">Neolewinella xylanilytica</name>
    <dbReference type="NCBI Taxonomy" id="1514080"/>
    <lineage>
        <taxon>Bacteria</taxon>
        <taxon>Pseudomonadati</taxon>
        <taxon>Bacteroidota</taxon>
        <taxon>Saprospiria</taxon>
        <taxon>Saprospirales</taxon>
        <taxon>Lewinellaceae</taxon>
        <taxon>Neolewinella</taxon>
    </lineage>
</organism>
<dbReference type="OrthoDB" id="9760358at2"/>
<dbReference type="InterPro" id="IPR003439">
    <property type="entry name" value="ABC_transporter-like_ATP-bd"/>
</dbReference>
<evidence type="ECO:0000256" key="4">
    <source>
        <dbReference type="ARBA" id="ARBA00022692"/>
    </source>
</evidence>
<dbReference type="Gene3D" id="1.20.1560.10">
    <property type="entry name" value="ABC transporter type 1, transmembrane domain"/>
    <property type="match status" value="1"/>
</dbReference>
<evidence type="ECO:0000256" key="7">
    <source>
        <dbReference type="ARBA" id="ARBA00022840"/>
    </source>
</evidence>
<name>A0A2S6I629_9BACT</name>
<keyword evidence="7 14" id="KW-0067">ATP-binding</keyword>
<dbReference type="InterPro" id="IPR005074">
    <property type="entry name" value="Peptidase_C39"/>
</dbReference>
<feature type="domain" description="ABC transporter" evidence="11">
    <location>
        <begin position="490"/>
        <end position="726"/>
    </location>
</feature>
<dbReference type="InterPro" id="IPR039421">
    <property type="entry name" value="Type_1_exporter"/>
</dbReference>
<dbReference type="SUPFAM" id="SSF52540">
    <property type="entry name" value="P-loop containing nucleoside triphosphate hydrolases"/>
    <property type="match status" value="1"/>
</dbReference>
<keyword evidence="2" id="KW-0813">Transport</keyword>
<dbReference type="GO" id="GO:0015421">
    <property type="term" value="F:ABC-type oligopeptide transporter activity"/>
    <property type="evidence" value="ECO:0007669"/>
    <property type="project" value="TreeGrafter"/>
</dbReference>
<evidence type="ECO:0000259" key="12">
    <source>
        <dbReference type="PROSITE" id="PS50929"/>
    </source>
</evidence>
<keyword evidence="8 10" id="KW-1133">Transmembrane helix</keyword>
<evidence type="ECO:0000259" key="11">
    <source>
        <dbReference type="PROSITE" id="PS50893"/>
    </source>
</evidence>
<dbReference type="RefSeq" id="WP_104421032.1">
    <property type="nucleotide sequence ID" value="NZ_PTJC01000006.1"/>
</dbReference>
<feature type="transmembrane region" description="Helical" evidence="10">
    <location>
        <begin position="173"/>
        <end position="195"/>
    </location>
</feature>
<proteinExistence type="predicted"/>
<keyword evidence="15" id="KW-1185">Reference proteome</keyword>
<dbReference type="Proteomes" id="UP000237662">
    <property type="component" value="Unassembled WGS sequence"/>
</dbReference>
<comment type="caution">
    <text evidence="14">The sequence shown here is derived from an EMBL/GenBank/DDBJ whole genome shotgun (WGS) entry which is preliminary data.</text>
</comment>
<dbReference type="PROSITE" id="PS50893">
    <property type="entry name" value="ABC_TRANSPORTER_2"/>
    <property type="match status" value="1"/>
</dbReference>
<dbReference type="GO" id="GO:0016887">
    <property type="term" value="F:ATP hydrolysis activity"/>
    <property type="evidence" value="ECO:0007669"/>
    <property type="project" value="InterPro"/>
</dbReference>
<dbReference type="InterPro" id="IPR003593">
    <property type="entry name" value="AAA+_ATPase"/>
</dbReference>
<dbReference type="CDD" id="cd18571">
    <property type="entry name" value="ABC_6TM_peptidase_like"/>
    <property type="match status" value="1"/>
</dbReference>
<dbReference type="InterPro" id="IPR036640">
    <property type="entry name" value="ABC1_TM_sf"/>
</dbReference>
<evidence type="ECO:0000256" key="3">
    <source>
        <dbReference type="ARBA" id="ARBA00022475"/>
    </source>
</evidence>
<dbReference type="GO" id="GO:0008233">
    <property type="term" value="F:peptidase activity"/>
    <property type="evidence" value="ECO:0007669"/>
    <property type="project" value="InterPro"/>
</dbReference>
<evidence type="ECO:0000256" key="1">
    <source>
        <dbReference type="ARBA" id="ARBA00004651"/>
    </source>
</evidence>
<dbReference type="Pfam" id="PF03412">
    <property type="entry name" value="Peptidase_C39"/>
    <property type="match status" value="1"/>
</dbReference>
<gene>
    <name evidence="14" type="ORF">CLV84_3542</name>
</gene>
<evidence type="ECO:0000256" key="5">
    <source>
        <dbReference type="ARBA" id="ARBA00022741"/>
    </source>
</evidence>
<comment type="subcellular location">
    <subcellularLocation>
        <location evidence="1">Cell membrane</location>
        <topology evidence="1">Multi-pass membrane protein</topology>
    </subcellularLocation>
</comment>
<keyword evidence="9 10" id="KW-0472">Membrane</keyword>
<dbReference type="GO" id="GO:0005886">
    <property type="term" value="C:plasma membrane"/>
    <property type="evidence" value="ECO:0007669"/>
    <property type="project" value="UniProtKB-SubCell"/>
</dbReference>
<feature type="transmembrane region" description="Helical" evidence="10">
    <location>
        <begin position="414"/>
        <end position="437"/>
    </location>
</feature>
<feature type="transmembrane region" description="Helical" evidence="10">
    <location>
        <begin position="290"/>
        <end position="307"/>
    </location>
</feature>
<reference evidence="14 15" key="1">
    <citation type="submission" date="2018-02" db="EMBL/GenBank/DDBJ databases">
        <title>Genomic Encyclopedia of Archaeal and Bacterial Type Strains, Phase II (KMG-II): from individual species to whole genera.</title>
        <authorList>
            <person name="Goeker M."/>
        </authorList>
    </citation>
    <scope>NUCLEOTIDE SEQUENCE [LARGE SCALE GENOMIC DNA]</scope>
    <source>
        <strain evidence="14 15">DSM 29526</strain>
    </source>
</reference>
<keyword evidence="3" id="KW-1003">Cell membrane</keyword>